<dbReference type="InterPro" id="IPR036955">
    <property type="entry name" value="AP2/ERF_dom_sf"/>
</dbReference>
<dbReference type="FunFam" id="3.30.730.10:FF:000001">
    <property type="entry name" value="Ethylene-responsive transcription factor 2"/>
    <property type="match status" value="1"/>
</dbReference>
<evidence type="ECO:0000256" key="9">
    <source>
        <dbReference type="SAM" id="MobiDB-lite"/>
    </source>
</evidence>
<dbReference type="PROSITE" id="PS51032">
    <property type="entry name" value="AP2_ERF"/>
    <property type="match status" value="1"/>
</dbReference>
<evidence type="ECO:0000256" key="7">
    <source>
        <dbReference type="ARBA" id="ARBA00023242"/>
    </source>
</evidence>
<dbReference type="CDD" id="cd00018">
    <property type="entry name" value="AP2"/>
    <property type="match status" value="1"/>
</dbReference>
<dbReference type="GO" id="GO:0000976">
    <property type="term" value="F:transcription cis-regulatory region binding"/>
    <property type="evidence" value="ECO:0007669"/>
    <property type="project" value="TreeGrafter"/>
</dbReference>
<evidence type="ECO:0000256" key="4">
    <source>
        <dbReference type="ARBA" id="ARBA00023125"/>
    </source>
</evidence>
<evidence type="ECO:0000256" key="3">
    <source>
        <dbReference type="ARBA" id="ARBA00023016"/>
    </source>
</evidence>
<dbReference type="SUPFAM" id="SSF54171">
    <property type="entry name" value="DNA-binding domain"/>
    <property type="match status" value="1"/>
</dbReference>
<evidence type="ECO:0000256" key="1">
    <source>
        <dbReference type="ARBA" id="ARBA00004123"/>
    </source>
</evidence>
<evidence type="ECO:0000256" key="8">
    <source>
        <dbReference type="ARBA" id="ARBA00024343"/>
    </source>
</evidence>
<keyword evidence="12" id="KW-1185">Reference proteome</keyword>
<dbReference type="InterPro" id="IPR016177">
    <property type="entry name" value="DNA-bd_dom_sf"/>
</dbReference>
<dbReference type="GO" id="GO:0045893">
    <property type="term" value="P:positive regulation of DNA-templated transcription"/>
    <property type="evidence" value="ECO:0007669"/>
    <property type="project" value="TreeGrafter"/>
</dbReference>
<feature type="domain" description="AP2/ERF" evidence="10">
    <location>
        <begin position="75"/>
        <end position="132"/>
    </location>
</feature>
<dbReference type="SMART" id="SM00380">
    <property type="entry name" value="AP2"/>
    <property type="match status" value="1"/>
</dbReference>
<accession>A0A7N0THG8</accession>
<comment type="similarity">
    <text evidence="8">Belongs to the AP2/ERF transcription factor family. ERF subfamily.</text>
</comment>
<dbReference type="InterPro" id="IPR001471">
    <property type="entry name" value="AP2/ERF_dom"/>
</dbReference>
<keyword evidence="4" id="KW-0238">DNA-binding</keyword>
<dbReference type="GO" id="GO:0005634">
    <property type="term" value="C:nucleus"/>
    <property type="evidence" value="ECO:0007669"/>
    <property type="project" value="UniProtKB-SubCell"/>
</dbReference>
<keyword evidence="6" id="KW-0804">Transcription</keyword>
<name>A0A7N0THG8_KALFE</name>
<dbReference type="Gene3D" id="3.30.730.10">
    <property type="entry name" value="AP2/ERF domain"/>
    <property type="match status" value="1"/>
</dbReference>
<sequence length="345" mass="38134">MACAEIMSAGGNLHKTKTRIRKRTGTKPVAETIAKWKQYNKKLDSEGNPIRRVPAKGSKKGCMKGKGGPENYHCNYRGVRQRTWGKWVAEIREPNRGSRLWLGTFPTAEEAALAYDEAAIAMYGPCARLNMPDRVVKKHDSEENSKDSSTVISTCCSESMSTASNNSDALREDSAERHYQSKLVMPKLEKVARSSVPNPDVPCLTDEAASSNLEAESRNDPAVSMDANQGDGVNDWLQTQSYSMDELFDAQELLAEIENNPLERDARQDEGHPPSTDLFSVLNDDNTQCMGLVDLAGQPLNPDAGLFEGIDVGLLGDGLDLSFLEPERQEDEAQFDYCSFFDLDL</sequence>
<feature type="region of interest" description="Disordered" evidence="9">
    <location>
        <begin position="45"/>
        <end position="64"/>
    </location>
</feature>
<dbReference type="Gramene" id="Kaladp0037s0181.1.v1.1">
    <property type="protein sequence ID" value="Kaladp0037s0181.1.v1.1"/>
    <property type="gene ID" value="Kaladp0037s0181.v1.1"/>
</dbReference>
<feature type="compositionally biased region" description="Basic residues" evidence="9">
    <location>
        <begin position="53"/>
        <end position="63"/>
    </location>
</feature>
<comment type="subcellular location">
    <subcellularLocation>
        <location evidence="1">Nucleus</location>
    </subcellularLocation>
</comment>
<keyword evidence="5" id="KW-0010">Activator</keyword>
<dbReference type="PANTHER" id="PTHR31241">
    <property type="entry name" value="DEHYDRATION-RESPONSIVE ELEMENT-BINDING PROTEIN 2C"/>
    <property type="match status" value="1"/>
</dbReference>
<dbReference type="GO" id="GO:0003700">
    <property type="term" value="F:DNA-binding transcription factor activity"/>
    <property type="evidence" value="ECO:0007669"/>
    <property type="project" value="InterPro"/>
</dbReference>
<keyword evidence="2" id="KW-0805">Transcription regulation</keyword>
<dbReference type="PANTHER" id="PTHR31241:SF62">
    <property type="entry name" value="DEHYDRATION-RESPONSIVE ELEMENT-BINDING PROTEIN 2D"/>
    <property type="match status" value="1"/>
</dbReference>
<evidence type="ECO:0000256" key="6">
    <source>
        <dbReference type="ARBA" id="ARBA00023163"/>
    </source>
</evidence>
<dbReference type="GO" id="GO:0006950">
    <property type="term" value="P:response to stress"/>
    <property type="evidence" value="ECO:0007669"/>
    <property type="project" value="TreeGrafter"/>
</dbReference>
<organism evidence="11 12">
    <name type="scientific">Kalanchoe fedtschenkoi</name>
    <name type="common">Lavender scallops</name>
    <name type="synonym">South American air plant</name>
    <dbReference type="NCBI Taxonomy" id="63787"/>
    <lineage>
        <taxon>Eukaryota</taxon>
        <taxon>Viridiplantae</taxon>
        <taxon>Streptophyta</taxon>
        <taxon>Embryophyta</taxon>
        <taxon>Tracheophyta</taxon>
        <taxon>Spermatophyta</taxon>
        <taxon>Magnoliopsida</taxon>
        <taxon>eudicotyledons</taxon>
        <taxon>Gunneridae</taxon>
        <taxon>Pentapetalae</taxon>
        <taxon>Saxifragales</taxon>
        <taxon>Crassulaceae</taxon>
        <taxon>Kalanchoe</taxon>
    </lineage>
</organism>
<dbReference type="PRINTS" id="PR00367">
    <property type="entry name" value="ETHRSPELEMNT"/>
</dbReference>
<keyword evidence="3" id="KW-0346">Stress response</keyword>
<keyword evidence="7" id="KW-0539">Nucleus</keyword>
<protein>
    <recommendedName>
        <fullName evidence="10">AP2/ERF domain-containing protein</fullName>
    </recommendedName>
</protein>
<feature type="region of interest" description="Disordered" evidence="9">
    <location>
        <begin position="138"/>
        <end position="176"/>
    </location>
</feature>
<dbReference type="EnsemblPlants" id="Kaladp0037s0181.1.v1.1">
    <property type="protein sequence ID" value="Kaladp0037s0181.1.v1.1"/>
    <property type="gene ID" value="Kaladp0037s0181.v1.1"/>
</dbReference>
<dbReference type="AlphaFoldDB" id="A0A7N0THG8"/>
<dbReference type="Proteomes" id="UP000594263">
    <property type="component" value="Unplaced"/>
</dbReference>
<evidence type="ECO:0000256" key="5">
    <source>
        <dbReference type="ARBA" id="ARBA00023159"/>
    </source>
</evidence>
<feature type="compositionally biased region" description="Polar residues" evidence="9">
    <location>
        <begin position="147"/>
        <end position="168"/>
    </location>
</feature>
<evidence type="ECO:0000259" key="10">
    <source>
        <dbReference type="PROSITE" id="PS51032"/>
    </source>
</evidence>
<evidence type="ECO:0000313" key="12">
    <source>
        <dbReference type="Proteomes" id="UP000594263"/>
    </source>
</evidence>
<dbReference type="Pfam" id="PF00847">
    <property type="entry name" value="AP2"/>
    <property type="match status" value="1"/>
</dbReference>
<feature type="region of interest" description="Disordered" evidence="9">
    <location>
        <begin position="211"/>
        <end position="232"/>
    </location>
</feature>
<evidence type="ECO:0000256" key="2">
    <source>
        <dbReference type="ARBA" id="ARBA00023015"/>
    </source>
</evidence>
<evidence type="ECO:0000313" key="11">
    <source>
        <dbReference type="EnsemblPlants" id="Kaladp0037s0181.1.v1.1"/>
    </source>
</evidence>
<reference evidence="11" key="1">
    <citation type="submission" date="2021-01" db="UniProtKB">
        <authorList>
            <consortium name="EnsemblPlants"/>
        </authorList>
    </citation>
    <scope>IDENTIFICATION</scope>
</reference>
<proteinExistence type="inferred from homology"/>